<dbReference type="PANTHER" id="PTHR13304:SF0">
    <property type="entry name" value="GLYCOSYLPHOSPHATIDYLINOSITOL ANCHOR ATTACHMENT 1 PROTEIN"/>
    <property type="match status" value="1"/>
</dbReference>
<dbReference type="OrthoDB" id="445301at2759"/>
<feature type="transmembrane region" description="Helical" evidence="1">
    <location>
        <begin position="451"/>
        <end position="473"/>
    </location>
</feature>
<dbReference type="PANTHER" id="PTHR13304">
    <property type="entry name" value="GLYCOSYLPHOSPHATIDYLINOSITOL ANCHOR ATTACHMENT 1 PROTEIN"/>
    <property type="match status" value="1"/>
</dbReference>
<accession>A0A0L0VXB3</accession>
<feature type="transmembrane region" description="Helical" evidence="1">
    <location>
        <begin position="485"/>
        <end position="502"/>
    </location>
</feature>
<evidence type="ECO:0000256" key="1">
    <source>
        <dbReference type="SAM" id="Phobius"/>
    </source>
</evidence>
<dbReference type="GO" id="GO:0016255">
    <property type="term" value="P:attachment of GPI anchor to protein"/>
    <property type="evidence" value="ECO:0007669"/>
    <property type="project" value="TreeGrafter"/>
</dbReference>
<dbReference type="EMBL" id="AJIL01000015">
    <property type="protein sequence ID" value="KNF03903.1"/>
    <property type="molecule type" value="Genomic_DNA"/>
</dbReference>
<protein>
    <submittedName>
        <fullName evidence="2">Uncharacterized protein</fullName>
    </submittedName>
</protein>
<feature type="transmembrane region" description="Helical" evidence="1">
    <location>
        <begin position="540"/>
        <end position="564"/>
    </location>
</feature>
<keyword evidence="1" id="KW-0812">Transmembrane</keyword>
<organism evidence="2 3">
    <name type="scientific">Puccinia striiformis f. sp. tritici PST-78</name>
    <dbReference type="NCBI Taxonomy" id="1165861"/>
    <lineage>
        <taxon>Eukaryota</taxon>
        <taxon>Fungi</taxon>
        <taxon>Dikarya</taxon>
        <taxon>Basidiomycota</taxon>
        <taxon>Pucciniomycotina</taxon>
        <taxon>Pucciniomycetes</taxon>
        <taxon>Pucciniales</taxon>
        <taxon>Pucciniaceae</taxon>
        <taxon>Puccinia</taxon>
    </lineage>
</organism>
<dbReference type="STRING" id="1165861.A0A0L0VXB3"/>
<proteinExistence type="predicted"/>
<keyword evidence="1" id="KW-0472">Membrane</keyword>
<dbReference type="GO" id="GO:0042765">
    <property type="term" value="C:GPI-anchor transamidase complex"/>
    <property type="evidence" value="ECO:0007669"/>
    <property type="project" value="InterPro"/>
</dbReference>
<dbReference type="AlphaFoldDB" id="A0A0L0VXB3"/>
<comment type="caution">
    <text evidence="2">The sequence shown here is derived from an EMBL/GenBank/DDBJ whole genome shotgun (WGS) entry which is preliminary data.</text>
</comment>
<dbReference type="Proteomes" id="UP000054564">
    <property type="component" value="Unassembled WGS sequence"/>
</dbReference>
<evidence type="ECO:0000313" key="3">
    <source>
        <dbReference type="Proteomes" id="UP000054564"/>
    </source>
</evidence>
<keyword evidence="3" id="KW-1185">Reference proteome</keyword>
<feature type="transmembrane region" description="Helical" evidence="1">
    <location>
        <begin position="514"/>
        <end position="534"/>
    </location>
</feature>
<sequence length="610" mass="68240">MENEIKRFNRRKLLTSFITSHATQLSSLLILAAYLAGFILPTDLLSRSTYLSENAILPGQVNTYWSWDHVHKADRYADLVDQWRGFDSVQRATQIKRLLQSFGLRSQTQSYAFSSIGTDSQIISNGTNVHAILHAPRTDGSEALVLMASWQTRKPGSDIRGANINVRGVASVLALAEYLITFNLWSKDIIFLIADGYLDGTHAWLKAYHGLSQSNLKMEALELKTGSIWAALNIDFPFHSFSHIGIDYEGINGQLPNLDLINTVAHIVRWTGSCPVTMHSEPLEPSYPSYLPDHPEVQRYFQAGRTIIKQMSYGLTGSPSGPEGLFSTYRIDAISLFAYPADGPHGFHTIGTIIESSLRSLNNLLERLHQSFFLYLLQSESKFLSVAMYLIVPLLIGIGLTIKGLAKWGIANQEWEKLSSLQINQKSLLSPEKFGLGTPNIQFENQKGDEIIWSLSVIGFTHLVGALVYTSLIRYIDPNQARNSVQIYLSLLILTSLPLLILKFNPPRKMKTVMIFEPIQLMLSGCFISVISVLNFPLGVGIGFVLSIHPFAVIASAPLAFFFFFFDGRDLSGVLYNHIVHEAWFLPVFVTLIAPLLVHSVIVRLLKTFY</sequence>
<dbReference type="Pfam" id="PF04114">
    <property type="entry name" value="Gaa1"/>
    <property type="match status" value="1"/>
</dbReference>
<evidence type="ECO:0000313" key="2">
    <source>
        <dbReference type="EMBL" id="KNF03903.1"/>
    </source>
</evidence>
<gene>
    <name evidence="2" type="ORF">PSTG_02990</name>
</gene>
<feature type="transmembrane region" description="Helical" evidence="1">
    <location>
        <begin position="584"/>
        <end position="606"/>
    </location>
</feature>
<feature type="transmembrane region" description="Helical" evidence="1">
    <location>
        <begin position="21"/>
        <end position="40"/>
    </location>
</feature>
<keyword evidence="1" id="KW-1133">Transmembrane helix</keyword>
<dbReference type="Gene3D" id="3.40.630.10">
    <property type="entry name" value="Zn peptidases"/>
    <property type="match status" value="1"/>
</dbReference>
<dbReference type="InterPro" id="IPR007246">
    <property type="entry name" value="Gaa1"/>
</dbReference>
<reference evidence="3" key="1">
    <citation type="submission" date="2014-03" db="EMBL/GenBank/DDBJ databases">
        <title>The Genome Sequence of Puccinia striiformis f. sp. tritici PST-78.</title>
        <authorList>
            <consortium name="The Broad Institute Genome Sequencing Platform"/>
            <person name="Cuomo C."/>
            <person name="Hulbert S."/>
            <person name="Chen X."/>
            <person name="Walker B."/>
            <person name="Young S.K."/>
            <person name="Zeng Q."/>
            <person name="Gargeya S."/>
            <person name="Fitzgerald M."/>
            <person name="Haas B."/>
            <person name="Abouelleil A."/>
            <person name="Alvarado L."/>
            <person name="Arachchi H.M."/>
            <person name="Berlin A.M."/>
            <person name="Chapman S.B."/>
            <person name="Goldberg J."/>
            <person name="Griggs A."/>
            <person name="Gujja S."/>
            <person name="Hansen M."/>
            <person name="Howarth C."/>
            <person name="Imamovic A."/>
            <person name="Larimer J."/>
            <person name="McCowan C."/>
            <person name="Montmayeur A."/>
            <person name="Murphy C."/>
            <person name="Neiman D."/>
            <person name="Pearson M."/>
            <person name="Priest M."/>
            <person name="Roberts A."/>
            <person name="Saif S."/>
            <person name="Shea T."/>
            <person name="Sisk P."/>
            <person name="Sykes S."/>
            <person name="Wortman J."/>
            <person name="Nusbaum C."/>
            <person name="Birren B."/>
        </authorList>
    </citation>
    <scope>NUCLEOTIDE SEQUENCE [LARGE SCALE GENOMIC DNA]</scope>
    <source>
        <strain evidence="3">race PST-78</strain>
    </source>
</reference>
<name>A0A0L0VXB3_9BASI</name>